<reference evidence="2" key="2">
    <citation type="submission" date="2023-03" db="EMBL/GenBank/DDBJ databases">
        <authorList>
            <person name="Inwood S.N."/>
            <person name="Skelly J.G."/>
            <person name="Guhlin J."/>
            <person name="Harrop T.W.R."/>
            <person name="Goldson S.G."/>
            <person name="Dearden P.K."/>
        </authorList>
    </citation>
    <scope>NUCLEOTIDE SEQUENCE</scope>
    <source>
        <strain evidence="2">Irish</strain>
        <tissue evidence="2">Whole body</tissue>
    </source>
</reference>
<evidence type="ECO:0000313" key="3">
    <source>
        <dbReference type="Proteomes" id="UP001168990"/>
    </source>
</evidence>
<evidence type="ECO:0000313" key="2">
    <source>
        <dbReference type="EMBL" id="KAK0165785.1"/>
    </source>
</evidence>
<dbReference type="Proteomes" id="UP001168990">
    <property type="component" value="Unassembled WGS sequence"/>
</dbReference>
<dbReference type="SUPFAM" id="SSF52096">
    <property type="entry name" value="ClpP/crotonase"/>
    <property type="match status" value="1"/>
</dbReference>
<comment type="caution">
    <text evidence="2">The sequence shown here is derived from an EMBL/GenBank/DDBJ whole genome shotgun (WGS) entry which is preliminary data.</text>
</comment>
<dbReference type="InterPro" id="IPR029045">
    <property type="entry name" value="ClpP/crotonase-like_dom_sf"/>
</dbReference>
<protein>
    <recommendedName>
        <fullName evidence="4">Enoyl-CoA hydratase</fullName>
    </recommendedName>
</protein>
<sequence length="314" mass="34579">MNPRSRMLLPLRRILQNQFRRKLTSKTAAEPNLNDEPTEVVKNIVVKQTGPITLFGINRPEKKNSLDTAAANELSQALDTFEENEECKIGIIHGIGGSFCAGFDLDEIAKNEVDIDNLPHFGLLSTRNVLSKKPLIASINGYAVGVGFELALMCDLRIVEEHARMGFLNRRLGIPIMCGGTVRLPAMVGHSRAMDMILTGREINAEEAFKWGIANRLVACGAGLGQAVSLAQSIIKYPQRPLLADRASLHYATFGAKPLEEALEFEKDNSTDLLLDEGIKGAKRFVDGFGRHGKSTNITQCDRTSFKELNDDML</sequence>
<proteinExistence type="inferred from homology"/>
<dbReference type="Gene3D" id="1.10.287.2460">
    <property type="match status" value="1"/>
</dbReference>
<keyword evidence="3" id="KW-1185">Reference proteome</keyword>
<organism evidence="2 3">
    <name type="scientific">Microctonus aethiopoides</name>
    <dbReference type="NCBI Taxonomy" id="144406"/>
    <lineage>
        <taxon>Eukaryota</taxon>
        <taxon>Metazoa</taxon>
        <taxon>Ecdysozoa</taxon>
        <taxon>Arthropoda</taxon>
        <taxon>Hexapoda</taxon>
        <taxon>Insecta</taxon>
        <taxon>Pterygota</taxon>
        <taxon>Neoptera</taxon>
        <taxon>Endopterygota</taxon>
        <taxon>Hymenoptera</taxon>
        <taxon>Apocrita</taxon>
        <taxon>Ichneumonoidea</taxon>
        <taxon>Braconidae</taxon>
        <taxon>Euphorinae</taxon>
        <taxon>Microctonus</taxon>
    </lineage>
</organism>
<gene>
    <name evidence="2" type="ORF">PV328_004275</name>
</gene>
<dbReference type="PANTHER" id="PTHR43802">
    <property type="entry name" value="ENOYL-COA HYDRATASE"/>
    <property type="match status" value="1"/>
</dbReference>
<dbReference type="AlphaFoldDB" id="A0AA39FA53"/>
<evidence type="ECO:0008006" key="4">
    <source>
        <dbReference type="Google" id="ProtNLM"/>
    </source>
</evidence>
<reference evidence="2" key="1">
    <citation type="journal article" date="2023" name="bioRxiv">
        <title>Scaffold-level genome assemblies of two parasitoid biocontrol wasps reveal the parthenogenesis mechanism and an associated novel virus.</title>
        <authorList>
            <person name="Inwood S."/>
            <person name="Skelly J."/>
            <person name="Guhlin J."/>
            <person name="Harrop T."/>
            <person name="Goldson S."/>
            <person name="Dearden P."/>
        </authorList>
    </citation>
    <scope>NUCLEOTIDE SEQUENCE</scope>
    <source>
        <strain evidence="2">Irish</strain>
        <tissue evidence="2">Whole body</tissue>
    </source>
</reference>
<name>A0AA39FA53_9HYME</name>
<accession>A0AA39FA53</accession>
<comment type="similarity">
    <text evidence="1">Belongs to the enoyl-CoA hydratase/isomerase family.</text>
</comment>
<dbReference type="InterPro" id="IPR001753">
    <property type="entry name" value="Enoyl-CoA_hydra/iso"/>
</dbReference>
<evidence type="ECO:0000256" key="1">
    <source>
        <dbReference type="ARBA" id="ARBA00005254"/>
    </source>
</evidence>
<dbReference type="PANTHER" id="PTHR43802:SF1">
    <property type="entry name" value="IP11341P-RELATED"/>
    <property type="match status" value="1"/>
</dbReference>
<dbReference type="Pfam" id="PF00378">
    <property type="entry name" value="ECH_1"/>
    <property type="match status" value="1"/>
</dbReference>
<dbReference type="EMBL" id="JAQQBS010001422">
    <property type="protein sequence ID" value="KAK0165785.1"/>
    <property type="molecule type" value="Genomic_DNA"/>
</dbReference>
<dbReference type="Gene3D" id="3.90.226.10">
    <property type="entry name" value="2-enoyl-CoA Hydratase, Chain A, domain 1"/>
    <property type="match status" value="1"/>
</dbReference>
<dbReference type="CDD" id="cd06558">
    <property type="entry name" value="crotonase-like"/>
    <property type="match status" value="1"/>
</dbReference>